<keyword evidence="2" id="KW-0812">Transmembrane</keyword>
<evidence type="ECO:0000256" key="2">
    <source>
        <dbReference type="SAM" id="Phobius"/>
    </source>
</evidence>
<keyword evidence="2" id="KW-0472">Membrane</keyword>
<feature type="transmembrane region" description="Helical" evidence="2">
    <location>
        <begin position="41"/>
        <end position="65"/>
    </location>
</feature>
<protein>
    <submittedName>
        <fullName evidence="3">Uncharacterized protein</fullName>
    </submittedName>
</protein>
<reference evidence="3 4" key="1">
    <citation type="journal article" date="2016" name="Environ. Microbiol.">
        <title>New Methyloceanibacter diversity from North Sea sediments includes methanotroph containing solely the soluble methane monooxygenase.</title>
        <authorList>
            <person name="Vekeman B."/>
            <person name="Kerckhof F.M."/>
            <person name="Cremers G."/>
            <person name="de Vos P."/>
            <person name="Vandamme P."/>
            <person name="Boon N."/>
            <person name="Op den Camp H.J."/>
            <person name="Heylen K."/>
        </authorList>
    </citation>
    <scope>NUCLEOTIDE SEQUENCE [LARGE SCALE GENOMIC DNA]</scope>
    <source>
        <strain evidence="3 4">R-67177</strain>
    </source>
</reference>
<comment type="caution">
    <text evidence="3">The sequence shown here is derived from an EMBL/GenBank/DDBJ whole genome shotgun (WGS) entry which is preliminary data.</text>
</comment>
<keyword evidence="2" id="KW-1133">Transmembrane helix</keyword>
<dbReference type="OrthoDB" id="9931604at2"/>
<keyword evidence="4" id="KW-1185">Reference proteome</keyword>
<feature type="region of interest" description="Disordered" evidence="1">
    <location>
        <begin position="1"/>
        <end position="21"/>
    </location>
</feature>
<proteinExistence type="predicted"/>
<accession>A0A1E3WDT4</accession>
<dbReference type="Proteomes" id="UP000095042">
    <property type="component" value="Unassembled WGS sequence"/>
</dbReference>
<sequence length="71" mass="7654">MSPTDKKSSALRPSHQVSGKDYPGEWARRIELSLDKEGRRALFYGGLFGAFVLAVVIAALIGVVVDAPPKI</sequence>
<gene>
    <name evidence="3" type="ORF">AUC71_06950</name>
</gene>
<evidence type="ECO:0000313" key="3">
    <source>
        <dbReference type="EMBL" id="ODS03951.1"/>
    </source>
</evidence>
<name>A0A1E3WDT4_9HYPH</name>
<dbReference type="AlphaFoldDB" id="A0A1E3WDT4"/>
<organism evidence="3 4">
    <name type="scientific">Methyloceanibacter marginalis</name>
    <dbReference type="NCBI Taxonomy" id="1774971"/>
    <lineage>
        <taxon>Bacteria</taxon>
        <taxon>Pseudomonadati</taxon>
        <taxon>Pseudomonadota</taxon>
        <taxon>Alphaproteobacteria</taxon>
        <taxon>Hyphomicrobiales</taxon>
        <taxon>Hyphomicrobiaceae</taxon>
        <taxon>Methyloceanibacter</taxon>
    </lineage>
</organism>
<evidence type="ECO:0000313" key="4">
    <source>
        <dbReference type="Proteomes" id="UP000095042"/>
    </source>
</evidence>
<evidence type="ECO:0000256" key="1">
    <source>
        <dbReference type="SAM" id="MobiDB-lite"/>
    </source>
</evidence>
<dbReference type="RefSeq" id="WP_069622874.1">
    <property type="nucleotide sequence ID" value="NZ_LPWD01000031.1"/>
</dbReference>
<dbReference type="EMBL" id="LPWD01000031">
    <property type="protein sequence ID" value="ODS03951.1"/>
    <property type="molecule type" value="Genomic_DNA"/>
</dbReference>